<keyword evidence="2" id="KW-1185">Reference proteome</keyword>
<evidence type="ECO:0008006" key="3">
    <source>
        <dbReference type="Google" id="ProtNLM"/>
    </source>
</evidence>
<gene>
    <name evidence="1" type="ORF">C9I98_15205</name>
</gene>
<protein>
    <recommendedName>
        <fullName evidence="3">Gfo/Idh/MocA-like oxidoreductase N-terminal domain-containing protein</fullName>
    </recommendedName>
</protein>
<accession>A0A2T3NRA7</accession>
<dbReference type="Proteomes" id="UP000241771">
    <property type="component" value="Unassembled WGS sequence"/>
</dbReference>
<name>A0A2T3NRA7_9GAMM</name>
<evidence type="ECO:0000313" key="2">
    <source>
        <dbReference type="Proteomes" id="UP000241771"/>
    </source>
</evidence>
<proteinExistence type="predicted"/>
<sequence>MPRQINVSHEESAKLSAVNLISQGWGMVNKSNVLVFGGLGDPQSAVVGLYRDLLSKLQDNYQLIAVDPSLAQLDISHHAKQLGIEYDGYFANLTDFGCSPLASTPIQAVLILTPVTTHLAIVRQVAKLALADDALMVIEKPSFALDEVSQGFDQDIEQLKRQGLRFYFIDTALVSPALEYVFDHQLISAAVPPHKIIAHATDNPLAKYAYFPSFSFEQKLTAINQRGLVNLSKNGGAGIGLDMGIHAVAGLMRLLDETDFGYRNIQIDQLRLEALDHPDLERYPGAETHLFVHGKLECQHQAIPFNLIGGKGGDIWDRRLELHYSDKIISIGFGTLKHYPYVHIQQGNEATWRTFPLTTAGYPQHFADILCLLELGGEDTLTISCQQSERLMKNAMKLFEATYYHAGKAHDVREQAIYKVNEHLPRFLTKDEIHHRSRLDSFMKKHCEIGQ</sequence>
<evidence type="ECO:0000313" key="1">
    <source>
        <dbReference type="EMBL" id="PSW18814.1"/>
    </source>
</evidence>
<dbReference type="AlphaFoldDB" id="A0A2T3NRA7"/>
<comment type="caution">
    <text evidence="1">The sequence shown here is derived from an EMBL/GenBank/DDBJ whole genome shotgun (WGS) entry which is preliminary data.</text>
</comment>
<organism evidence="1 2">
    <name type="scientific">Photobacterium sanctipauli</name>
    <dbReference type="NCBI Taxonomy" id="1342794"/>
    <lineage>
        <taxon>Bacteria</taxon>
        <taxon>Pseudomonadati</taxon>
        <taxon>Pseudomonadota</taxon>
        <taxon>Gammaproteobacteria</taxon>
        <taxon>Vibrionales</taxon>
        <taxon>Vibrionaceae</taxon>
        <taxon>Photobacterium</taxon>
    </lineage>
</organism>
<reference evidence="1 2" key="1">
    <citation type="submission" date="2018-01" db="EMBL/GenBank/DDBJ databases">
        <title>Whole genome sequencing of Histamine producing bacteria.</title>
        <authorList>
            <person name="Butler K."/>
        </authorList>
    </citation>
    <scope>NUCLEOTIDE SEQUENCE [LARGE SCALE GENOMIC DNA]</scope>
    <source>
        <strain evidence="1 2">DSM 100436</strain>
    </source>
</reference>
<dbReference type="EMBL" id="PYMA01000009">
    <property type="protein sequence ID" value="PSW18814.1"/>
    <property type="molecule type" value="Genomic_DNA"/>
</dbReference>